<gene>
    <name evidence="1" type="ORF">FSB_LOCUS52883</name>
</gene>
<evidence type="ECO:0000313" key="1">
    <source>
        <dbReference type="EMBL" id="SPD25001.1"/>
    </source>
</evidence>
<sequence>MSNPAGILFGHSVRLSRSLLSLQPSAFDSVHLSSAFDSVRLSSAFDSVRLSSAFKPSTVQPATDLFRAASTTSQPFKPSDLFRLQLL</sequence>
<reference evidence="1" key="1">
    <citation type="submission" date="2018-02" db="EMBL/GenBank/DDBJ databases">
        <authorList>
            <person name="Cohen D.B."/>
            <person name="Kent A.D."/>
        </authorList>
    </citation>
    <scope>NUCLEOTIDE SEQUENCE</scope>
</reference>
<dbReference type="AlphaFoldDB" id="A0A2N9IM01"/>
<accession>A0A2N9IM01</accession>
<name>A0A2N9IM01_FAGSY</name>
<organism evidence="1">
    <name type="scientific">Fagus sylvatica</name>
    <name type="common">Beechnut</name>
    <dbReference type="NCBI Taxonomy" id="28930"/>
    <lineage>
        <taxon>Eukaryota</taxon>
        <taxon>Viridiplantae</taxon>
        <taxon>Streptophyta</taxon>
        <taxon>Embryophyta</taxon>
        <taxon>Tracheophyta</taxon>
        <taxon>Spermatophyta</taxon>
        <taxon>Magnoliopsida</taxon>
        <taxon>eudicotyledons</taxon>
        <taxon>Gunneridae</taxon>
        <taxon>Pentapetalae</taxon>
        <taxon>rosids</taxon>
        <taxon>fabids</taxon>
        <taxon>Fagales</taxon>
        <taxon>Fagaceae</taxon>
        <taxon>Fagus</taxon>
    </lineage>
</organism>
<dbReference type="EMBL" id="OIVN01006068">
    <property type="protein sequence ID" value="SPD25001.1"/>
    <property type="molecule type" value="Genomic_DNA"/>
</dbReference>
<proteinExistence type="predicted"/>
<protein>
    <submittedName>
        <fullName evidence="1">Uncharacterized protein</fullName>
    </submittedName>
</protein>